<feature type="compositionally biased region" description="Gly residues" evidence="1">
    <location>
        <begin position="340"/>
        <end position="357"/>
    </location>
</feature>
<evidence type="ECO:0000313" key="2">
    <source>
        <dbReference type="EMBL" id="GIL99873.1"/>
    </source>
</evidence>
<sequence length="721" mass="74693">MGGIASTPAHALAIIASTQRRQRQTPHRESHRHNRFSIPSFFNSRRLSLNSKGASTPTAAAPPPPSPSIQTVPGDPSRVWLPELVLRIAGFLPQNEVAATLRLVSKSAADQLRGPPYTTIRAWEPVPHHYFARCWGPTRVSSRDPPPGSAAAADGAGGGDGNLEIDVQCSENVRCLTWLQRMTLLVRTAASGSIENMQGVPWSHNTICPAVRRGDVRLVKWAVGNGAPWGVGTLCVAAAAGHVELCLWFLEHIVSNPLPVLDWLWSDVIAYAAASPTPDWRRKVEWLEEGGHDRTPRASEMVSERVLEVTKRHHAEGGSGGGNGSGGDENDVTQARPSGANGGGGSGGGGGGGGGGAAAAEPSSSSIDDSSCVARLTWLQRRGYPMTVGAVRSAARAGNVAALQYLLGPGGVRLNEQSDNDLVNLACVVARGGHLKVLKVLQSHGVPITRGRVLGMAVLGGRLPVVKWLVDQIIGQGVSTAGGGAGGDNVAAVVPGDAGGGAGGDNVAAVVPGDAGGGAGGDNVAAVVPGDAGGAGGGVPAAPAAVLPLPQEPGGLDPVLDLLPLNNSVPDSAVRRRPQMCPALTATFTEGGFSVPEMVRSLAVFAIMSGYPLGIPWLQPTWPAGGTDAQVNRLELLTWLYDQGLAELHPGVFKMAAQYGDLRMMTWLYERGCPWDAHTFAAAAYAGGEMQLEWLAARGCPMGVSVGVGVSGSRSYENWGR</sequence>
<dbReference type="GO" id="GO:0071944">
    <property type="term" value="C:cell periphery"/>
    <property type="evidence" value="ECO:0007669"/>
    <property type="project" value="TreeGrafter"/>
</dbReference>
<protein>
    <submittedName>
        <fullName evidence="2">Uncharacterized protein</fullName>
    </submittedName>
</protein>
<evidence type="ECO:0000313" key="3">
    <source>
        <dbReference type="Proteomes" id="UP000722791"/>
    </source>
</evidence>
<feature type="region of interest" description="Disordered" evidence="1">
    <location>
        <begin position="17"/>
        <end position="36"/>
    </location>
</feature>
<dbReference type="Gene3D" id="1.25.40.20">
    <property type="entry name" value="Ankyrin repeat-containing domain"/>
    <property type="match status" value="1"/>
</dbReference>
<reference evidence="2" key="1">
    <citation type="journal article" date="2021" name="Proc. Natl. Acad. Sci. U.S.A.">
        <title>Three genomes in the algal genus Volvox reveal the fate of a haploid sex-determining region after a transition to homothallism.</title>
        <authorList>
            <person name="Yamamoto K."/>
            <person name="Hamaji T."/>
            <person name="Kawai-Toyooka H."/>
            <person name="Matsuzaki R."/>
            <person name="Takahashi F."/>
            <person name="Nishimura Y."/>
            <person name="Kawachi M."/>
            <person name="Noguchi H."/>
            <person name="Minakuchi Y."/>
            <person name="Umen J.G."/>
            <person name="Toyoda A."/>
            <person name="Nozaki H."/>
        </authorList>
    </citation>
    <scope>NUCLEOTIDE SEQUENCE</scope>
    <source>
        <strain evidence="2">NIES-3785</strain>
    </source>
</reference>
<dbReference type="GO" id="GO:0004620">
    <property type="term" value="F:phospholipase activity"/>
    <property type="evidence" value="ECO:0007669"/>
    <property type="project" value="TreeGrafter"/>
</dbReference>
<comment type="caution">
    <text evidence="2">The sequence shown here is derived from an EMBL/GenBank/DDBJ whole genome shotgun (WGS) entry which is preliminary data.</text>
</comment>
<dbReference type="Proteomes" id="UP000722791">
    <property type="component" value="Unassembled WGS sequence"/>
</dbReference>
<proteinExistence type="predicted"/>
<name>A0A8J4G4M8_9CHLO</name>
<dbReference type="GO" id="GO:0046513">
    <property type="term" value="P:ceramide biosynthetic process"/>
    <property type="evidence" value="ECO:0007669"/>
    <property type="project" value="TreeGrafter"/>
</dbReference>
<gene>
    <name evidence="2" type="ORF">Vretimale_4923</name>
</gene>
<feature type="compositionally biased region" description="Gly residues" evidence="1">
    <location>
        <begin position="317"/>
        <end position="327"/>
    </location>
</feature>
<dbReference type="GO" id="GO:0005783">
    <property type="term" value="C:endoplasmic reticulum"/>
    <property type="evidence" value="ECO:0007669"/>
    <property type="project" value="TreeGrafter"/>
</dbReference>
<dbReference type="SUPFAM" id="SSF48403">
    <property type="entry name" value="Ankyrin repeat"/>
    <property type="match status" value="1"/>
</dbReference>
<dbReference type="AlphaFoldDB" id="A0A8J4G4M8"/>
<accession>A0A8J4G4M8</accession>
<feature type="region of interest" description="Disordered" evidence="1">
    <location>
        <begin position="49"/>
        <end position="73"/>
    </location>
</feature>
<dbReference type="PANTHER" id="PTHR12393:SF6">
    <property type="entry name" value="SPHINGOMYELIN PHOSPHODIESTERASE 2"/>
    <property type="match status" value="1"/>
</dbReference>
<dbReference type="InterPro" id="IPR036770">
    <property type="entry name" value="Ankyrin_rpt-contain_sf"/>
</dbReference>
<feature type="compositionally biased region" description="Basic residues" evidence="1">
    <location>
        <begin position="20"/>
        <end position="35"/>
    </location>
</feature>
<dbReference type="PANTHER" id="PTHR12393">
    <property type="entry name" value="SPHINGOMYELIN PHOSPHODIESTERASE RELATED"/>
    <property type="match status" value="1"/>
</dbReference>
<organism evidence="2 3">
    <name type="scientific">Volvox reticuliferus</name>
    <dbReference type="NCBI Taxonomy" id="1737510"/>
    <lineage>
        <taxon>Eukaryota</taxon>
        <taxon>Viridiplantae</taxon>
        <taxon>Chlorophyta</taxon>
        <taxon>core chlorophytes</taxon>
        <taxon>Chlorophyceae</taxon>
        <taxon>CS clade</taxon>
        <taxon>Chlamydomonadales</taxon>
        <taxon>Volvocaceae</taxon>
        <taxon>Volvox</taxon>
    </lineage>
</organism>
<dbReference type="GO" id="GO:0016020">
    <property type="term" value="C:membrane"/>
    <property type="evidence" value="ECO:0007669"/>
    <property type="project" value="TreeGrafter"/>
</dbReference>
<evidence type="ECO:0000256" key="1">
    <source>
        <dbReference type="SAM" id="MobiDB-lite"/>
    </source>
</evidence>
<dbReference type="EMBL" id="BNCQ01000007">
    <property type="protein sequence ID" value="GIL99873.1"/>
    <property type="molecule type" value="Genomic_DNA"/>
</dbReference>
<dbReference type="GO" id="GO:0030149">
    <property type="term" value="P:sphingolipid catabolic process"/>
    <property type="evidence" value="ECO:0007669"/>
    <property type="project" value="TreeGrafter"/>
</dbReference>
<feature type="region of interest" description="Disordered" evidence="1">
    <location>
        <begin position="312"/>
        <end position="368"/>
    </location>
</feature>